<dbReference type="HAMAP" id="MF_00365">
    <property type="entry name" value="RecF"/>
    <property type="match status" value="1"/>
</dbReference>
<accession>A0A1F7I6I7</accession>
<evidence type="ECO:0000256" key="2">
    <source>
        <dbReference type="ARBA" id="ARBA00022705"/>
    </source>
</evidence>
<evidence type="ECO:0000313" key="8">
    <source>
        <dbReference type="EMBL" id="OGK38965.1"/>
    </source>
</evidence>
<evidence type="ECO:0000256" key="5">
    <source>
        <dbReference type="ARBA" id="ARBA00023125"/>
    </source>
</evidence>
<keyword evidence="6" id="KW-0227">DNA damage</keyword>
<evidence type="ECO:0000313" key="9">
    <source>
        <dbReference type="Proteomes" id="UP000179024"/>
    </source>
</evidence>
<protein>
    <recommendedName>
        <fullName evidence="6">DNA replication and repair protein RecF</fullName>
    </recommendedName>
</protein>
<comment type="function">
    <text evidence="6">The RecF protein is involved in DNA metabolism; it is required for DNA replication and normal SOS inducibility. RecF binds preferentially to single-stranded, linear DNA. It also seems to bind ATP.</text>
</comment>
<dbReference type="GO" id="GO:0005524">
    <property type="term" value="F:ATP binding"/>
    <property type="evidence" value="ECO:0007669"/>
    <property type="project" value="UniProtKB-UniRule"/>
</dbReference>
<dbReference type="Pfam" id="PF02463">
    <property type="entry name" value="SMC_N"/>
    <property type="match status" value="1"/>
</dbReference>
<evidence type="ECO:0000259" key="7">
    <source>
        <dbReference type="Pfam" id="PF02463"/>
    </source>
</evidence>
<feature type="binding site" evidence="6">
    <location>
        <begin position="30"/>
        <end position="37"/>
    </location>
    <ligand>
        <name>ATP</name>
        <dbReference type="ChEBI" id="CHEBI:30616"/>
    </ligand>
</feature>
<comment type="caution">
    <text evidence="8">The sequence shown here is derived from an EMBL/GenBank/DDBJ whole genome shotgun (WGS) entry which is preliminary data.</text>
</comment>
<dbReference type="InterPro" id="IPR027417">
    <property type="entry name" value="P-loop_NTPase"/>
</dbReference>
<organism evidence="8 9">
    <name type="scientific">Candidatus Roizmanbacteria bacterium RIFCSPHIGHO2_12_FULL_44_10</name>
    <dbReference type="NCBI Taxonomy" id="1802054"/>
    <lineage>
        <taxon>Bacteria</taxon>
        <taxon>Candidatus Roizmaniibacteriota</taxon>
    </lineage>
</organism>
<sequence>MILKSISLSNFRNFEKKTFSFDPALTIIVGNNSVGKTNLLEAVFFACTGKGLKDEKQEELMKLDEETTEVNAVFDDNTFRIMLRKNGYLEKTFFVDKSKKMLAHYNKFTPPVAIFSPELITIIDGQPSLRREFIDHLLSKCDLEYKKRLQNYKNGLRRRNKIIEKENDTEKLKKELPFWNNYLIEQAGYITKKRQWLVDYHNGNTDLMAHQFSMVYEKNEISELRFQEYFMKEFYQRRTLIGPQRDDFRIFKHQKNKKIDVHKYCSRGEQRLALLWLIMNQIRIYEAELKQKPLILLDDIFSELDDSNKKIVIDLIGKYQTIISTTEEEFVENLHSKAKLIHIV</sequence>
<keyword evidence="4 6" id="KW-0067">ATP-binding</keyword>
<keyword evidence="6" id="KW-0742">SOS response</keyword>
<dbReference type="GO" id="GO:0000731">
    <property type="term" value="P:DNA synthesis involved in DNA repair"/>
    <property type="evidence" value="ECO:0007669"/>
    <property type="project" value="TreeGrafter"/>
</dbReference>
<reference evidence="8 9" key="1">
    <citation type="journal article" date="2016" name="Nat. Commun.">
        <title>Thousands of microbial genomes shed light on interconnected biogeochemical processes in an aquifer system.</title>
        <authorList>
            <person name="Anantharaman K."/>
            <person name="Brown C.T."/>
            <person name="Hug L.A."/>
            <person name="Sharon I."/>
            <person name="Castelle C.J."/>
            <person name="Probst A.J."/>
            <person name="Thomas B.C."/>
            <person name="Singh A."/>
            <person name="Wilkins M.J."/>
            <person name="Karaoz U."/>
            <person name="Brodie E.L."/>
            <person name="Williams K.H."/>
            <person name="Hubbard S.S."/>
            <person name="Banfield J.F."/>
        </authorList>
    </citation>
    <scope>NUCLEOTIDE SEQUENCE [LARGE SCALE GENOMIC DNA]</scope>
</reference>
<dbReference type="Gene3D" id="1.20.1050.90">
    <property type="entry name" value="RecF/RecN/SMC, N-terminal domain"/>
    <property type="match status" value="1"/>
</dbReference>
<dbReference type="InterPro" id="IPR003395">
    <property type="entry name" value="RecF/RecN/SMC_N"/>
</dbReference>
<keyword evidence="1 6" id="KW-0963">Cytoplasm</keyword>
<keyword evidence="3 6" id="KW-0547">Nucleotide-binding</keyword>
<evidence type="ECO:0000256" key="3">
    <source>
        <dbReference type="ARBA" id="ARBA00022741"/>
    </source>
</evidence>
<evidence type="ECO:0000256" key="6">
    <source>
        <dbReference type="HAMAP-Rule" id="MF_00365"/>
    </source>
</evidence>
<dbReference type="Gene3D" id="3.40.50.300">
    <property type="entry name" value="P-loop containing nucleotide triphosphate hydrolases"/>
    <property type="match status" value="1"/>
</dbReference>
<dbReference type="SUPFAM" id="SSF52540">
    <property type="entry name" value="P-loop containing nucleoside triphosphate hydrolases"/>
    <property type="match status" value="1"/>
</dbReference>
<comment type="subcellular location">
    <subcellularLocation>
        <location evidence="6">Cytoplasm</location>
    </subcellularLocation>
</comment>
<dbReference type="EMBL" id="MGAE01000035">
    <property type="protein sequence ID" value="OGK38965.1"/>
    <property type="molecule type" value="Genomic_DNA"/>
</dbReference>
<dbReference type="PANTHER" id="PTHR32182">
    <property type="entry name" value="DNA REPLICATION AND REPAIR PROTEIN RECF"/>
    <property type="match status" value="1"/>
</dbReference>
<dbReference type="GO" id="GO:0009432">
    <property type="term" value="P:SOS response"/>
    <property type="evidence" value="ECO:0007669"/>
    <property type="project" value="UniProtKB-UniRule"/>
</dbReference>
<evidence type="ECO:0000256" key="4">
    <source>
        <dbReference type="ARBA" id="ARBA00022840"/>
    </source>
</evidence>
<dbReference type="InterPro" id="IPR001238">
    <property type="entry name" value="DNA-binding_RecF"/>
</dbReference>
<keyword evidence="6" id="KW-0234">DNA repair</keyword>
<dbReference type="GO" id="GO:0005737">
    <property type="term" value="C:cytoplasm"/>
    <property type="evidence" value="ECO:0007669"/>
    <property type="project" value="UniProtKB-SubCell"/>
</dbReference>
<dbReference type="PANTHER" id="PTHR32182:SF0">
    <property type="entry name" value="DNA REPLICATION AND REPAIR PROTEIN RECF"/>
    <property type="match status" value="1"/>
</dbReference>
<dbReference type="Proteomes" id="UP000179024">
    <property type="component" value="Unassembled WGS sequence"/>
</dbReference>
<dbReference type="GO" id="GO:0006302">
    <property type="term" value="P:double-strand break repair"/>
    <property type="evidence" value="ECO:0007669"/>
    <property type="project" value="TreeGrafter"/>
</dbReference>
<keyword evidence="5 6" id="KW-0238">DNA-binding</keyword>
<dbReference type="AlphaFoldDB" id="A0A1F7I6I7"/>
<feature type="domain" description="RecF/RecN/SMC N-terminal" evidence="7">
    <location>
        <begin position="3"/>
        <end position="338"/>
    </location>
</feature>
<dbReference type="GO" id="GO:0006260">
    <property type="term" value="P:DNA replication"/>
    <property type="evidence" value="ECO:0007669"/>
    <property type="project" value="UniProtKB-UniRule"/>
</dbReference>
<dbReference type="NCBIfam" id="TIGR00611">
    <property type="entry name" value="recf"/>
    <property type="match status" value="1"/>
</dbReference>
<evidence type="ECO:0000256" key="1">
    <source>
        <dbReference type="ARBA" id="ARBA00022490"/>
    </source>
</evidence>
<dbReference type="GO" id="GO:0003697">
    <property type="term" value="F:single-stranded DNA binding"/>
    <property type="evidence" value="ECO:0007669"/>
    <property type="project" value="UniProtKB-UniRule"/>
</dbReference>
<gene>
    <name evidence="6" type="primary">recF</name>
    <name evidence="8" type="ORF">A3F34_02870</name>
</gene>
<comment type="similarity">
    <text evidence="6">Belongs to the RecF family.</text>
</comment>
<keyword evidence="2 6" id="KW-0235">DNA replication</keyword>
<dbReference type="InterPro" id="IPR042174">
    <property type="entry name" value="RecF_2"/>
</dbReference>
<proteinExistence type="inferred from homology"/>
<name>A0A1F7I6I7_9BACT</name>